<dbReference type="AlphaFoldDB" id="A0AA86W0P6"/>
<evidence type="ECO:0000313" key="3">
    <source>
        <dbReference type="Proteomes" id="UP001189624"/>
    </source>
</evidence>
<keyword evidence="3" id="KW-1185">Reference proteome</keyword>
<evidence type="ECO:0000259" key="1">
    <source>
        <dbReference type="PROSITE" id="PS50197"/>
    </source>
</evidence>
<dbReference type="Gene3D" id="1.10.1540.10">
    <property type="entry name" value="BEACH domain"/>
    <property type="match status" value="1"/>
</dbReference>
<dbReference type="PANTHER" id="PTHR13743:SF157">
    <property type="entry name" value="BEACH DOMAIN-CONTAINING PROTEIN C2"/>
    <property type="match status" value="1"/>
</dbReference>
<dbReference type="InterPro" id="IPR000409">
    <property type="entry name" value="BEACH_dom"/>
</dbReference>
<gene>
    <name evidence="2" type="ORF">AYBTSS11_LOCUS26822</name>
</gene>
<name>A0AA86W0P6_9FABA</name>
<dbReference type="InterPro" id="IPR036372">
    <property type="entry name" value="BEACH_dom_sf"/>
</dbReference>
<protein>
    <recommendedName>
        <fullName evidence="1">BEACH domain-containing protein</fullName>
    </recommendedName>
</protein>
<organism evidence="2 3">
    <name type="scientific">Sphenostylis stenocarpa</name>
    <dbReference type="NCBI Taxonomy" id="92480"/>
    <lineage>
        <taxon>Eukaryota</taxon>
        <taxon>Viridiplantae</taxon>
        <taxon>Streptophyta</taxon>
        <taxon>Embryophyta</taxon>
        <taxon>Tracheophyta</taxon>
        <taxon>Spermatophyta</taxon>
        <taxon>Magnoliopsida</taxon>
        <taxon>eudicotyledons</taxon>
        <taxon>Gunneridae</taxon>
        <taxon>Pentapetalae</taxon>
        <taxon>rosids</taxon>
        <taxon>fabids</taxon>
        <taxon>Fabales</taxon>
        <taxon>Fabaceae</taxon>
        <taxon>Papilionoideae</taxon>
        <taxon>50 kb inversion clade</taxon>
        <taxon>NPAAA clade</taxon>
        <taxon>indigoferoid/millettioid clade</taxon>
        <taxon>Phaseoleae</taxon>
        <taxon>Sphenostylis</taxon>
    </lineage>
</organism>
<evidence type="ECO:0000313" key="2">
    <source>
        <dbReference type="EMBL" id="CAJ1974740.1"/>
    </source>
</evidence>
<reference evidence="2" key="1">
    <citation type="submission" date="2023-10" db="EMBL/GenBank/DDBJ databases">
        <authorList>
            <person name="Domelevo Entfellner J.-B."/>
        </authorList>
    </citation>
    <scope>NUCLEOTIDE SEQUENCE</scope>
</reference>
<dbReference type="Gramene" id="rna-AYBTSS11_LOCUS26822">
    <property type="protein sequence ID" value="CAJ1974740.1"/>
    <property type="gene ID" value="gene-AYBTSS11_LOCUS26822"/>
</dbReference>
<dbReference type="Pfam" id="PF02138">
    <property type="entry name" value="Beach"/>
    <property type="match status" value="1"/>
</dbReference>
<dbReference type="Proteomes" id="UP001189624">
    <property type="component" value="Chromosome 9"/>
</dbReference>
<dbReference type="SUPFAM" id="SSF81837">
    <property type="entry name" value="BEACH domain"/>
    <property type="match status" value="1"/>
</dbReference>
<feature type="domain" description="BEACH" evidence="1">
    <location>
        <begin position="1"/>
        <end position="98"/>
    </location>
</feature>
<accession>A0AA86W0P6</accession>
<sequence>MPDTVKLPAWAESPVDFVHKHRMALESEYVSANLHEWIDLIFGYKQQGKEAIAANNVFFYITYEGTVDIDKIFDPHDINKAILVTNTSCRETEENRKD</sequence>
<dbReference type="SMART" id="SM01026">
    <property type="entry name" value="Beach"/>
    <property type="match status" value="1"/>
</dbReference>
<dbReference type="PROSITE" id="PS50197">
    <property type="entry name" value="BEACH"/>
    <property type="match status" value="1"/>
</dbReference>
<dbReference type="InterPro" id="IPR050865">
    <property type="entry name" value="BEACH_Domain"/>
</dbReference>
<dbReference type="PANTHER" id="PTHR13743">
    <property type="entry name" value="BEIGE/BEACH-RELATED"/>
    <property type="match status" value="1"/>
</dbReference>
<proteinExistence type="predicted"/>
<dbReference type="EMBL" id="OY731406">
    <property type="protein sequence ID" value="CAJ1974740.1"/>
    <property type="molecule type" value="Genomic_DNA"/>
</dbReference>